<evidence type="ECO:0000313" key="5">
    <source>
        <dbReference type="EMBL" id="KAK8512592.1"/>
    </source>
</evidence>
<protein>
    <recommendedName>
        <fullName evidence="4">DYW domain-containing protein</fullName>
    </recommendedName>
</protein>
<comment type="caution">
    <text evidence="5">The sequence shown here is derived from an EMBL/GenBank/DDBJ whole genome shotgun (WGS) entry which is preliminary data.</text>
</comment>
<keyword evidence="2" id="KW-0677">Repeat</keyword>
<dbReference type="PANTHER" id="PTHR47926:SF533">
    <property type="entry name" value="DYW DOMAIN-CONTAINING PROTEIN"/>
    <property type="match status" value="1"/>
</dbReference>
<proteinExistence type="inferred from homology"/>
<accession>A0ABR2C007</accession>
<feature type="repeat" description="PPR" evidence="3">
    <location>
        <begin position="214"/>
        <end position="248"/>
    </location>
</feature>
<dbReference type="NCBIfam" id="TIGR00756">
    <property type="entry name" value="PPR"/>
    <property type="match status" value="2"/>
</dbReference>
<reference evidence="5 6" key="1">
    <citation type="journal article" date="2024" name="G3 (Bethesda)">
        <title>Genome assembly of Hibiscus sabdariffa L. provides insights into metabolisms of medicinal natural products.</title>
        <authorList>
            <person name="Kim T."/>
        </authorList>
    </citation>
    <scope>NUCLEOTIDE SEQUENCE [LARGE SCALE GENOMIC DNA]</scope>
    <source>
        <strain evidence="5">TK-2024</strain>
        <tissue evidence="5">Old leaves</tissue>
    </source>
</reference>
<dbReference type="Pfam" id="PF14432">
    <property type="entry name" value="DYW_deaminase"/>
    <property type="match status" value="1"/>
</dbReference>
<gene>
    <name evidence="5" type="ORF">V6N12_075164</name>
</gene>
<dbReference type="EMBL" id="JBBPBM010000072">
    <property type="protein sequence ID" value="KAK8512592.1"/>
    <property type="molecule type" value="Genomic_DNA"/>
</dbReference>
<dbReference type="Proteomes" id="UP001472677">
    <property type="component" value="Unassembled WGS sequence"/>
</dbReference>
<sequence length="688" mass="76630">MMKAGFCSVYSFSNIVKRNSLLLKPKGLCSAIPSNSSLQLHSHLNSDHLVSSLILALNSCSRVSYCQAVHARVIKSVNYRHGFIGDQLVTSYLQLGYPEDAQNLFDEMPEKDLVSWNSLISGLSRSGFTARCMSAFCRMRFEIDMQPTFVSFLSIISACSDEGALSEGKCIHGFAVKLGMLNEVKIMNALLNMYGKSGYLVEACSFFDATPWQNLVSWNSMIAIYVQNGLAEESLGVFITMRRAAVEFDQATMLTVLQACENLGVRNLAGSIHGLVLRSGLAANVTIATALLNLYAKLGCLPASCKVFGEIIYLDKVAWTAMLAGYAVHGYGKEAIKLFEVMVKNGVEPDHVTFTHLLSACSHSGLVNEGKHYFKIMSEVYGVERKLDHYSCMVDLLGRSGLLNDAYDLIRCMPMEPNSGVWGALLGACRVYGNTELAKDVAKRLFSIDPSDARNYIMLSNIYSAAGLWRDASKVRALMKERGLNRAPGCSFVEHENKIHRFVVGDRSHPEADRIYKKLEELIGKIRKAGFLSKTEFVLHDVDEELKENMINEHSEKLAMAFGLLVTDAALPLIITKNLRICGDCHSMAKVVSLIEKRTIIIRDPKRFHHFCNGLCSCGDYCKYNETIDPYTLLDNKSIQVQTFFRFSHRQGSPTILLLQLNWPTFSPPTSVFAFEPKFETAELVAKR</sequence>
<dbReference type="InterPro" id="IPR046848">
    <property type="entry name" value="E_motif"/>
</dbReference>
<dbReference type="Pfam" id="PF01535">
    <property type="entry name" value="PPR"/>
    <property type="match status" value="5"/>
</dbReference>
<dbReference type="InterPro" id="IPR002885">
    <property type="entry name" value="PPR_rpt"/>
</dbReference>
<dbReference type="InterPro" id="IPR011990">
    <property type="entry name" value="TPR-like_helical_dom_sf"/>
</dbReference>
<feature type="domain" description="DYW" evidence="4">
    <location>
        <begin position="530"/>
        <end position="621"/>
    </location>
</feature>
<dbReference type="InterPro" id="IPR032867">
    <property type="entry name" value="DYW_dom"/>
</dbReference>
<keyword evidence="6" id="KW-1185">Reference proteome</keyword>
<evidence type="ECO:0000256" key="3">
    <source>
        <dbReference type="PROSITE-ProRule" id="PRU00708"/>
    </source>
</evidence>
<dbReference type="Pfam" id="PF20431">
    <property type="entry name" value="E_motif"/>
    <property type="match status" value="1"/>
</dbReference>
<name>A0ABR2C007_9ROSI</name>
<dbReference type="InterPro" id="IPR046849">
    <property type="entry name" value="E2_motif"/>
</dbReference>
<dbReference type="Pfam" id="PF20430">
    <property type="entry name" value="Eplus_motif"/>
    <property type="match status" value="1"/>
</dbReference>
<comment type="similarity">
    <text evidence="1">Belongs to the PPR family. PCMP-H subfamily.</text>
</comment>
<organism evidence="5 6">
    <name type="scientific">Hibiscus sabdariffa</name>
    <name type="common">roselle</name>
    <dbReference type="NCBI Taxonomy" id="183260"/>
    <lineage>
        <taxon>Eukaryota</taxon>
        <taxon>Viridiplantae</taxon>
        <taxon>Streptophyta</taxon>
        <taxon>Embryophyta</taxon>
        <taxon>Tracheophyta</taxon>
        <taxon>Spermatophyta</taxon>
        <taxon>Magnoliopsida</taxon>
        <taxon>eudicotyledons</taxon>
        <taxon>Gunneridae</taxon>
        <taxon>Pentapetalae</taxon>
        <taxon>rosids</taxon>
        <taxon>malvids</taxon>
        <taxon>Malvales</taxon>
        <taxon>Malvaceae</taxon>
        <taxon>Malvoideae</taxon>
        <taxon>Hibiscus</taxon>
    </lineage>
</organism>
<evidence type="ECO:0000256" key="2">
    <source>
        <dbReference type="ARBA" id="ARBA00022737"/>
    </source>
</evidence>
<evidence type="ECO:0000256" key="1">
    <source>
        <dbReference type="ARBA" id="ARBA00006643"/>
    </source>
</evidence>
<dbReference type="PROSITE" id="PS51375">
    <property type="entry name" value="PPR"/>
    <property type="match status" value="2"/>
</dbReference>
<dbReference type="PANTHER" id="PTHR47926">
    <property type="entry name" value="PENTATRICOPEPTIDE REPEAT-CONTAINING PROTEIN"/>
    <property type="match status" value="1"/>
</dbReference>
<feature type="repeat" description="PPR" evidence="3">
    <location>
        <begin position="315"/>
        <end position="349"/>
    </location>
</feature>
<dbReference type="Pfam" id="PF13041">
    <property type="entry name" value="PPR_2"/>
    <property type="match status" value="1"/>
</dbReference>
<dbReference type="InterPro" id="IPR046960">
    <property type="entry name" value="PPR_At4g14850-like_plant"/>
</dbReference>
<dbReference type="Gene3D" id="1.25.40.10">
    <property type="entry name" value="Tetratricopeptide repeat domain"/>
    <property type="match status" value="3"/>
</dbReference>
<evidence type="ECO:0000259" key="4">
    <source>
        <dbReference type="Pfam" id="PF14432"/>
    </source>
</evidence>
<evidence type="ECO:0000313" key="6">
    <source>
        <dbReference type="Proteomes" id="UP001472677"/>
    </source>
</evidence>